<gene>
    <name evidence="2" type="ORF">AN926_09710</name>
    <name evidence="11" type="ORF">CSW14_11970</name>
    <name evidence="9" type="ORF">CSW23_12955</name>
    <name evidence="10" type="ORF">CSW27_04820</name>
    <name evidence="7" type="ORF">CSW29_01820</name>
    <name evidence="8" type="ORF">CSW30_01095</name>
    <name evidence="6" type="ORF">CSW38_02330</name>
    <name evidence="5" type="ORF">CSW40_13855</name>
    <name evidence="4" type="ORF">CSW41_10890</name>
    <name evidence="3" type="ORF">CSW47_14590</name>
</gene>
<dbReference type="RefSeq" id="WP_019551727.1">
    <property type="nucleotide sequence ID" value="NZ_DAHVNI010000055.1"/>
</dbReference>
<dbReference type="Proteomes" id="UP000287467">
    <property type="component" value="Unassembled WGS sequence"/>
</dbReference>
<dbReference type="GeneID" id="93867740"/>
<evidence type="ECO:0000313" key="20">
    <source>
        <dbReference type="Proteomes" id="UP000288073"/>
    </source>
</evidence>
<evidence type="ECO:0000313" key="13">
    <source>
        <dbReference type="Proteomes" id="UP000286712"/>
    </source>
</evidence>
<dbReference type="InterPro" id="IPR037171">
    <property type="entry name" value="NagB/RpiA_transferase-like"/>
</dbReference>
<dbReference type="EMBL" id="PEMG01000022">
    <property type="protein sequence ID" value="RTI12359.1"/>
    <property type="molecule type" value="Genomic_DNA"/>
</dbReference>
<evidence type="ECO:0000313" key="19">
    <source>
        <dbReference type="Proteomes" id="UP000287467"/>
    </source>
</evidence>
<dbReference type="InterPro" id="IPR003741">
    <property type="entry name" value="LUD_dom"/>
</dbReference>
<dbReference type="EMBL" id="LJJR01000033">
    <property type="protein sequence ID" value="KPD27107.1"/>
    <property type="molecule type" value="Genomic_DNA"/>
</dbReference>
<evidence type="ECO:0000313" key="17">
    <source>
        <dbReference type="Proteomes" id="UP000287306"/>
    </source>
</evidence>
<dbReference type="PATRIC" id="fig|37636.3.peg.1199"/>
<dbReference type="EMBL" id="PEMJ01000111">
    <property type="protein sequence ID" value="RTI15908.1"/>
    <property type="molecule type" value="Genomic_DNA"/>
</dbReference>
<dbReference type="PANTHER" id="PTHR43682">
    <property type="entry name" value="LACTATE UTILIZATION PROTEIN C"/>
    <property type="match status" value="1"/>
</dbReference>
<dbReference type="SUPFAM" id="SSF100950">
    <property type="entry name" value="NagB/RpiA/CoA transferase-like"/>
    <property type="match status" value="1"/>
</dbReference>
<dbReference type="Proteomes" id="UP000053099">
    <property type="component" value="Unassembled WGS sequence"/>
</dbReference>
<dbReference type="InterPro" id="IPR024185">
    <property type="entry name" value="FTHF_cligase-like_sf"/>
</dbReference>
<organism evidence="2 12">
    <name type="scientific">Thermus scotoductus</name>
    <dbReference type="NCBI Taxonomy" id="37636"/>
    <lineage>
        <taxon>Bacteria</taxon>
        <taxon>Thermotogati</taxon>
        <taxon>Deinococcota</taxon>
        <taxon>Deinococci</taxon>
        <taxon>Thermales</taxon>
        <taxon>Thermaceae</taxon>
        <taxon>Thermus</taxon>
    </lineage>
</organism>
<evidence type="ECO:0000313" key="5">
    <source>
        <dbReference type="EMBL" id="RTH21100.1"/>
    </source>
</evidence>
<dbReference type="Proteomes" id="UP000287173">
    <property type="component" value="Unassembled WGS sequence"/>
</dbReference>
<evidence type="ECO:0000313" key="21">
    <source>
        <dbReference type="Proteomes" id="UP000288347"/>
    </source>
</evidence>
<evidence type="ECO:0000313" key="16">
    <source>
        <dbReference type="Proteomes" id="UP000287173"/>
    </source>
</evidence>
<evidence type="ECO:0000313" key="2">
    <source>
        <dbReference type="EMBL" id="KPD27107.1"/>
    </source>
</evidence>
<reference evidence="2 12" key="1">
    <citation type="submission" date="2015-09" db="EMBL/GenBank/DDBJ databases">
        <title>Draft genome sequence of Thermus scotoductus strain K1 isolated from a geothermal spring in Nagorno-Karabakh, Armenia.</title>
        <authorList>
            <person name="Saghatelyan A."/>
            <person name="Poghosyan L."/>
            <person name="Panosyan H."/>
            <person name="Birkeland N.-K."/>
        </authorList>
    </citation>
    <scope>NUCLEOTIDE SEQUENCE [LARGE SCALE GENOMIC DNA]</scope>
    <source>
        <strain evidence="2 12">K1</strain>
    </source>
</reference>
<dbReference type="Proteomes" id="UP000286734">
    <property type="component" value="Unassembled WGS sequence"/>
</dbReference>
<dbReference type="Pfam" id="PF02589">
    <property type="entry name" value="LUD_dom"/>
    <property type="match status" value="1"/>
</dbReference>
<evidence type="ECO:0000313" key="12">
    <source>
        <dbReference type="Proteomes" id="UP000053099"/>
    </source>
</evidence>
<evidence type="ECO:0000313" key="6">
    <source>
        <dbReference type="EMBL" id="RTH27879.1"/>
    </source>
</evidence>
<evidence type="ECO:0000313" key="18">
    <source>
        <dbReference type="Proteomes" id="UP000287439"/>
    </source>
</evidence>
<evidence type="ECO:0000313" key="3">
    <source>
        <dbReference type="EMBL" id="RTH00064.1"/>
    </source>
</evidence>
<dbReference type="EMBL" id="PELP01000559">
    <property type="protein sequence ID" value="RTH00064.1"/>
    <property type="molecule type" value="Genomic_DNA"/>
</dbReference>
<dbReference type="EMBL" id="PELV01000388">
    <property type="protein sequence ID" value="RTH15212.1"/>
    <property type="molecule type" value="Genomic_DNA"/>
</dbReference>
<dbReference type="Proteomes" id="UP000287439">
    <property type="component" value="Unassembled WGS sequence"/>
</dbReference>
<dbReference type="EMBL" id="PEMN01000387">
    <property type="protein sequence ID" value="RTI13752.1"/>
    <property type="molecule type" value="Genomic_DNA"/>
</dbReference>
<evidence type="ECO:0000259" key="1">
    <source>
        <dbReference type="Pfam" id="PF02589"/>
    </source>
</evidence>
<dbReference type="Gene3D" id="3.40.50.10420">
    <property type="entry name" value="NagB/RpiA/CoA transferase-like"/>
    <property type="match status" value="1"/>
</dbReference>
<dbReference type="Proteomes" id="UP000287155">
    <property type="component" value="Unassembled WGS sequence"/>
</dbReference>
<dbReference type="PANTHER" id="PTHR43682:SF1">
    <property type="entry name" value="LACTATE UTILIZATION PROTEIN C"/>
    <property type="match status" value="1"/>
</dbReference>
<dbReference type="EMBL" id="PEMH01000039">
    <property type="protein sequence ID" value="RTI02818.1"/>
    <property type="molecule type" value="Genomic_DNA"/>
</dbReference>
<dbReference type="Proteomes" id="UP000287306">
    <property type="component" value="Unassembled WGS sequence"/>
</dbReference>
<dbReference type="Proteomes" id="UP000288347">
    <property type="component" value="Unassembled WGS sequence"/>
</dbReference>
<evidence type="ECO:0000313" key="4">
    <source>
        <dbReference type="EMBL" id="RTH15212.1"/>
    </source>
</evidence>
<evidence type="ECO:0000313" key="11">
    <source>
        <dbReference type="EMBL" id="RTI49128.1"/>
    </source>
</evidence>
<reference evidence="13 14" key="2">
    <citation type="journal article" date="2019" name="Extremophiles">
        <title>Biogeography of thermophiles and predominance of Thermus scotoductus in domestic water heaters.</title>
        <authorList>
            <person name="Wilpiszeski R.L."/>
            <person name="Zhang Z."/>
            <person name="House C.H."/>
        </authorList>
    </citation>
    <scope>NUCLEOTIDE SEQUENCE [LARGE SCALE GENOMIC DNA]</scope>
    <source>
        <strain evidence="9 20">10_S10</strain>
        <strain evidence="10 15">14_S14</strain>
        <strain evidence="7 21">16_S16</strain>
        <strain evidence="8 16">17_S17</strain>
        <strain evidence="11 19">1_S1</strain>
        <strain evidence="6 17">25_S25</strain>
        <strain evidence="5 13">27_S27</strain>
        <strain evidence="4 18">28_S28</strain>
        <strain evidence="3 14">34_S34</strain>
    </source>
</reference>
<evidence type="ECO:0000313" key="9">
    <source>
        <dbReference type="EMBL" id="RTI13752.1"/>
    </source>
</evidence>
<evidence type="ECO:0000313" key="15">
    <source>
        <dbReference type="Proteomes" id="UP000287155"/>
    </source>
</evidence>
<evidence type="ECO:0000313" key="8">
    <source>
        <dbReference type="EMBL" id="RTI12359.1"/>
    </source>
</evidence>
<name>A0A0N1KQ18_THESC</name>
<evidence type="ECO:0000313" key="10">
    <source>
        <dbReference type="EMBL" id="RTI15908.1"/>
    </source>
</evidence>
<feature type="domain" description="LUD" evidence="1">
    <location>
        <begin position="92"/>
        <end position="183"/>
    </location>
</feature>
<dbReference type="EMBL" id="PEMW01000448">
    <property type="protein sequence ID" value="RTI49128.1"/>
    <property type="molecule type" value="Genomic_DNA"/>
</dbReference>
<dbReference type="EMBL" id="PELY01000050">
    <property type="protein sequence ID" value="RTH27879.1"/>
    <property type="molecule type" value="Genomic_DNA"/>
</dbReference>
<protein>
    <submittedName>
        <fullName evidence="2">Lactate utilization protein B/C</fullName>
    </submittedName>
</protein>
<evidence type="ECO:0000313" key="7">
    <source>
        <dbReference type="EMBL" id="RTI02818.1"/>
    </source>
</evidence>
<evidence type="ECO:0000313" key="14">
    <source>
        <dbReference type="Proteomes" id="UP000286734"/>
    </source>
</evidence>
<sequence>MDAKSRILSRIRHALKERPKALLPEHPHPAFSQDPLELFLKRLAENGAEGHLVDKEGARKLLADLAQGLSGAAYGKGVPDALRLLPELPPEEAPLGVSRALFAVAETGTVALSSEDGRKAQLLPPVHLVLVEEERLYPSLLEAFLDLKSLPSAIGLHSGPSKSADIGQVMVKGVHGPGRLVVAVLQGTW</sequence>
<proteinExistence type="predicted"/>
<dbReference type="Proteomes" id="UP000286712">
    <property type="component" value="Unassembled WGS sequence"/>
</dbReference>
<comment type="caution">
    <text evidence="2">The sequence shown here is derived from an EMBL/GenBank/DDBJ whole genome shotgun (WGS) entry which is preliminary data.</text>
</comment>
<accession>A0A0N1KQ18</accession>
<dbReference type="AlphaFoldDB" id="A0A0N1KQ18"/>
<dbReference type="EMBL" id="PELW01000408">
    <property type="protein sequence ID" value="RTH21100.1"/>
    <property type="molecule type" value="Genomic_DNA"/>
</dbReference>
<dbReference type="Proteomes" id="UP000288073">
    <property type="component" value="Unassembled WGS sequence"/>
</dbReference>